<keyword evidence="9" id="KW-1185">Reference proteome</keyword>
<dbReference type="GO" id="GO:0008800">
    <property type="term" value="F:beta-lactamase activity"/>
    <property type="evidence" value="ECO:0007669"/>
    <property type="project" value="UniProtKB-UniRule"/>
</dbReference>
<dbReference type="OrthoDB" id="9784149at2"/>
<dbReference type="EMBL" id="VOQR01000001">
    <property type="protein sequence ID" value="TXC72976.1"/>
    <property type="molecule type" value="Genomic_DNA"/>
</dbReference>
<sequence length="297" mass="32363">MGGDSSAMRFDNRNPINRRTVLVAGAAALASQAMPTAAAMDEISALERRYGGRLGVFALDLETGRTFAHRKDQRFKLQSTFKGLLAALVLADVSRGAEKLDGIVHFGKADLLPASPVTEDAVARGQMTVRELCEAIMYRSDNTAANLLMTRRGGPDRLTRFLRGLGDDVTRTDSYEGHMNGRPAAFDTTSPQAIVKTVRTLLLGSALPPSSQRQLETWMEGNVVGRTRLRAAFPSDWRSGDRTGTGDGVCNDYAIARRPGRAPLVMSAYYAAPGMRLLDQEAVIRSVGRTVVEWQKF</sequence>
<dbReference type="PRINTS" id="PR00118">
    <property type="entry name" value="BLACTAMASEA"/>
</dbReference>
<evidence type="ECO:0000256" key="2">
    <source>
        <dbReference type="ARBA" id="ARBA00009009"/>
    </source>
</evidence>
<dbReference type="AlphaFoldDB" id="A0A5C6ULI2"/>
<comment type="catalytic activity">
    <reaction evidence="1 6">
        <text>a beta-lactam + H2O = a substituted beta-amino acid</text>
        <dbReference type="Rhea" id="RHEA:20401"/>
        <dbReference type="ChEBI" id="CHEBI:15377"/>
        <dbReference type="ChEBI" id="CHEBI:35627"/>
        <dbReference type="ChEBI" id="CHEBI:140347"/>
        <dbReference type="EC" id="3.5.2.6"/>
    </reaction>
</comment>
<evidence type="ECO:0000256" key="6">
    <source>
        <dbReference type="RuleBase" id="RU361140"/>
    </source>
</evidence>
<keyword evidence="4 6" id="KW-0378">Hydrolase</keyword>
<dbReference type="InterPro" id="IPR045155">
    <property type="entry name" value="Beta-lactam_cat"/>
</dbReference>
<dbReference type="Pfam" id="PF13354">
    <property type="entry name" value="Beta-lactamase2"/>
    <property type="match status" value="1"/>
</dbReference>
<dbReference type="NCBIfam" id="NF033103">
    <property type="entry name" value="bla_class_A"/>
    <property type="match status" value="1"/>
</dbReference>
<reference evidence="8 9" key="1">
    <citation type="journal article" date="2013" name="Antonie Van Leeuwenhoek">
        <title>Sphingomonas ginsenosidivorax sp. nov., with the ability to transform ginsenosides.</title>
        <authorList>
            <person name="Jin X.F."/>
            <person name="Kim J.K."/>
            <person name="Liu Q.M."/>
            <person name="Kang M.S."/>
            <person name="He D."/>
            <person name="Jin F.X."/>
            <person name="Kim S.C."/>
            <person name="Im W.T."/>
        </authorList>
    </citation>
    <scope>NUCLEOTIDE SEQUENCE [LARGE SCALE GENOMIC DNA]</scope>
    <source>
        <strain evidence="8 9">KHI67</strain>
    </source>
</reference>
<feature type="domain" description="Beta-lactamase class A catalytic" evidence="7">
    <location>
        <begin position="55"/>
        <end position="269"/>
    </location>
</feature>
<comment type="similarity">
    <text evidence="2 6">Belongs to the class-A beta-lactamase family.</text>
</comment>
<dbReference type="SUPFAM" id="SSF56601">
    <property type="entry name" value="beta-lactamase/transpeptidase-like"/>
    <property type="match status" value="1"/>
</dbReference>
<evidence type="ECO:0000256" key="5">
    <source>
        <dbReference type="ARBA" id="ARBA00023251"/>
    </source>
</evidence>
<dbReference type="InterPro" id="IPR023650">
    <property type="entry name" value="Beta-lactam_class-A_AS"/>
</dbReference>
<dbReference type="Proteomes" id="UP000321250">
    <property type="component" value="Unassembled WGS sequence"/>
</dbReference>
<dbReference type="PANTHER" id="PTHR35333:SF3">
    <property type="entry name" value="BETA-LACTAMASE-TYPE TRANSPEPTIDASE FOLD CONTAINING PROTEIN"/>
    <property type="match status" value="1"/>
</dbReference>
<dbReference type="PANTHER" id="PTHR35333">
    <property type="entry name" value="BETA-LACTAMASE"/>
    <property type="match status" value="1"/>
</dbReference>
<dbReference type="GO" id="GO:0030655">
    <property type="term" value="P:beta-lactam antibiotic catabolic process"/>
    <property type="evidence" value="ECO:0007669"/>
    <property type="project" value="InterPro"/>
</dbReference>
<proteinExistence type="inferred from homology"/>
<dbReference type="PROSITE" id="PS00146">
    <property type="entry name" value="BETA_LACTAMASE_A"/>
    <property type="match status" value="1"/>
</dbReference>
<evidence type="ECO:0000313" key="9">
    <source>
        <dbReference type="Proteomes" id="UP000321250"/>
    </source>
</evidence>
<evidence type="ECO:0000256" key="4">
    <source>
        <dbReference type="ARBA" id="ARBA00022801"/>
    </source>
</evidence>
<organism evidence="8 9">
    <name type="scientific">Sphingomonas ginsenosidivorax</name>
    <dbReference type="NCBI Taxonomy" id="862135"/>
    <lineage>
        <taxon>Bacteria</taxon>
        <taxon>Pseudomonadati</taxon>
        <taxon>Pseudomonadota</taxon>
        <taxon>Alphaproteobacteria</taxon>
        <taxon>Sphingomonadales</taxon>
        <taxon>Sphingomonadaceae</taxon>
        <taxon>Sphingomonas</taxon>
    </lineage>
</organism>
<evidence type="ECO:0000313" key="8">
    <source>
        <dbReference type="EMBL" id="TXC72976.1"/>
    </source>
</evidence>
<name>A0A5C6ULI2_9SPHN</name>
<dbReference type="PROSITE" id="PS51318">
    <property type="entry name" value="TAT"/>
    <property type="match status" value="1"/>
</dbReference>
<accession>A0A5C6ULI2</accession>
<dbReference type="EC" id="3.5.2.6" evidence="3 6"/>
<evidence type="ECO:0000259" key="7">
    <source>
        <dbReference type="Pfam" id="PF13354"/>
    </source>
</evidence>
<dbReference type="GO" id="GO:0046677">
    <property type="term" value="P:response to antibiotic"/>
    <property type="evidence" value="ECO:0007669"/>
    <property type="project" value="UniProtKB-UniRule"/>
</dbReference>
<comment type="caution">
    <text evidence="8">The sequence shown here is derived from an EMBL/GenBank/DDBJ whole genome shotgun (WGS) entry which is preliminary data.</text>
</comment>
<evidence type="ECO:0000256" key="1">
    <source>
        <dbReference type="ARBA" id="ARBA00001526"/>
    </source>
</evidence>
<dbReference type="Gene3D" id="3.40.710.10">
    <property type="entry name" value="DD-peptidase/beta-lactamase superfamily"/>
    <property type="match status" value="1"/>
</dbReference>
<dbReference type="InterPro" id="IPR000871">
    <property type="entry name" value="Beta-lactam_class-A"/>
</dbReference>
<gene>
    <name evidence="8" type="primary">bla</name>
    <name evidence="8" type="ORF">FSB78_15650</name>
</gene>
<keyword evidence="5 6" id="KW-0046">Antibiotic resistance</keyword>
<evidence type="ECO:0000256" key="3">
    <source>
        <dbReference type="ARBA" id="ARBA00012865"/>
    </source>
</evidence>
<dbReference type="InterPro" id="IPR006311">
    <property type="entry name" value="TAT_signal"/>
</dbReference>
<dbReference type="InterPro" id="IPR012338">
    <property type="entry name" value="Beta-lactam/transpept-like"/>
</dbReference>
<protein>
    <recommendedName>
        <fullName evidence="3 6">Beta-lactamase</fullName>
        <ecNumber evidence="3 6">3.5.2.6</ecNumber>
    </recommendedName>
</protein>